<accession>A0A9D0ZJU8</accession>
<feature type="transmembrane region" description="Helical" evidence="1">
    <location>
        <begin position="114"/>
        <end position="132"/>
    </location>
</feature>
<feature type="transmembrane region" description="Helical" evidence="1">
    <location>
        <begin position="87"/>
        <end position="108"/>
    </location>
</feature>
<keyword evidence="1" id="KW-0812">Transmembrane</keyword>
<keyword evidence="1" id="KW-0472">Membrane</keyword>
<dbReference type="EMBL" id="DVFZ01000014">
    <property type="protein sequence ID" value="HIQ81715.1"/>
    <property type="molecule type" value="Genomic_DNA"/>
</dbReference>
<organism evidence="2 3">
    <name type="scientific">Candidatus Pullichristensenella stercorigallinarum</name>
    <dbReference type="NCBI Taxonomy" id="2840909"/>
    <lineage>
        <taxon>Bacteria</taxon>
        <taxon>Bacillati</taxon>
        <taxon>Bacillota</taxon>
        <taxon>Clostridia</taxon>
        <taxon>Candidatus Pullichristensenella</taxon>
    </lineage>
</organism>
<protein>
    <submittedName>
        <fullName evidence="2">Sigma-E processing peptidase SpoIIGA</fullName>
    </submittedName>
</protein>
<proteinExistence type="predicted"/>
<dbReference type="Pfam" id="PF03419">
    <property type="entry name" value="Peptidase_U4"/>
    <property type="match status" value="1"/>
</dbReference>
<dbReference type="AlphaFoldDB" id="A0A9D0ZJU8"/>
<keyword evidence="1" id="KW-1133">Transmembrane helix</keyword>
<dbReference type="GO" id="GO:0006508">
    <property type="term" value="P:proteolysis"/>
    <property type="evidence" value="ECO:0007669"/>
    <property type="project" value="InterPro"/>
</dbReference>
<comment type="caution">
    <text evidence="2">The sequence shown here is derived from an EMBL/GenBank/DDBJ whole genome shotgun (WGS) entry which is preliminary data.</text>
</comment>
<evidence type="ECO:0000313" key="3">
    <source>
        <dbReference type="Proteomes" id="UP000824260"/>
    </source>
</evidence>
<dbReference type="InterPro" id="IPR005081">
    <property type="entry name" value="SpoIIGA"/>
</dbReference>
<dbReference type="GO" id="GO:0004190">
    <property type="term" value="F:aspartic-type endopeptidase activity"/>
    <property type="evidence" value="ECO:0007669"/>
    <property type="project" value="InterPro"/>
</dbReference>
<name>A0A9D0ZJU8_9FIRM</name>
<dbReference type="GO" id="GO:0030436">
    <property type="term" value="P:asexual sporulation"/>
    <property type="evidence" value="ECO:0007669"/>
    <property type="project" value="InterPro"/>
</dbReference>
<reference evidence="2" key="2">
    <citation type="journal article" date="2021" name="PeerJ">
        <title>Extensive microbial diversity within the chicken gut microbiome revealed by metagenomics and culture.</title>
        <authorList>
            <person name="Gilroy R."/>
            <person name="Ravi A."/>
            <person name="Getino M."/>
            <person name="Pursley I."/>
            <person name="Horton D.L."/>
            <person name="Alikhan N.F."/>
            <person name="Baker D."/>
            <person name="Gharbi K."/>
            <person name="Hall N."/>
            <person name="Watson M."/>
            <person name="Adriaenssens E.M."/>
            <person name="Foster-Nyarko E."/>
            <person name="Jarju S."/>
            <person name="Secka A."/>
            <person name="Antonio M."/>
            <person name="Oren A."/>
            <person name="Chaudhuri R.R."/>
            <person name="La Ragione R."/>
            <person name="Hildebrand F."/>
            <person name="Pallen M.J."/>
        </authorList>
    </citation>
    <scope>NUCLEOTIDE SEQUENCE</scope>
    <source>
        <strain evidence="2">ChiSjej6B24-2974</strain>
    </source>
</reference>
<evidence type="ECO:0000313" key="2">
    <source>
        <dbReference type="EMBL" id="HIQ81715.1"/>
    </source>
</evidence>
<gene>
    <name evidence="2" type="ORF">IAA52_01295</name>
</gene>
<dbReference type="Proteomes" id="UP000824260">
    <property type="component" value="Unassembled WGS sequence"/>
</dbReference>
<sequence length="276" mass="28832">MAVSIEAYLLTNFGMDFLSAAIIARSLGRVRWRRVTLSAALGALYAALCQLPTLRFLGSGLILPLVSITLAAVAIPPDSFRSAVSTGMALLGGSVFLGGVQFVAMRLFPGLGTAFLLGALLGAGALLAVTNLRKRRLVTWEVHVFLSACGGEARFRALVDTGNRLREPFSGLPVLICERGVLADVLPPGYDAASTSGVPPGFRQVGYGALGGNGRLNCFRPELCLVDYGNGYLKSPDLWVAVYPGKMPGGVRALAPPIVSAAESMPGRAGAKRTLG</sequence>
<feature type="transmembrane region" description="Helical" evidence="1">
    <location>
        <begin position="54"/>
        <end position="75"/>
    </location>
</feature>
<evidence type="ECO:0000256" key="1">
    <source>
        <dbReference type="SAM" id="Phobius"/>
    </source>
</evidence>
<reference evidence="2" key="1">
    <citation type="submission" date="2020-10" db="EMBL/GenBank/DDBJ databases">
        <authorList>
            <person name="Gilroy R."/>
        </authorList>
    </citation>
    <scope>NUCLEOTIDE SEQUENCE</scope>
    <source>
        <strain evidence="2">ChiSjej6B24-2974</strain>
    </source>
</reference>